<sequence>MKMRLLSKILLFTVFVAVFTSCDKEPDRPDYYYRFKVNGVQKEFKANTDSGILFLEDPNAANRYMLFNMTTGRDNEKNALFISLRTLESITIGTRYEMQLGITVNNTVVPRITVLYFDENGDRFIADLLQTDNPGARDDAWVIFDELIQEGSYGRFEATIYSVDDDGELSERQDMFITDGEFFIPNFISLR</sequence>
<dbReference type="OrthoDB" id="837025at2"/>
<evidence type="ECO:0008006" key="3">
    <source>
        <dbReference type="Google" id="ProtNLM"/>
    </source>
</evidence>
<protein>
    <recommendedName>
        <fullName evidence="3">NigD-like protein</fullName>
    </recommendedName>
</protein>
<dbReference type="EMBL" id="PVTR01000001">
    <property type="protein sequence ID" value="PRY90946.1"/>
    <property type="molecule type" value="Genomic_DNA"/>
</dbReference>
<name>A0A2T0WW79_9BACT</name>
<dbReference type="PROSITE" id="PS51257">
    <property type="entry name" value="PROKAR_LIPOPROTEIN"/>
    <property type="match status" value="1"/>
</dbReference>
<accession>A0A2T0WW79</accession>
<proteinExistence type="predicted"/>
<dbReference type="AlphaFoldDB" id="A0A2T0WW79"/>
<organism evidence="1 2">
    <name type="scientific">Mongoliibacter ruber</name>
    <dbReference type="NCBI Taxonomy" id="1750599"/>
    <lineage>
        <taxon>Bacteria</taxon>
        <taxon>Pseudomonadati</taxon>
        <taxon>Bacteroidota</taxon>
        <taxon>Cytophagia</taxon>
        <taxon>Cytophagales</taxon>
        <taxon>Cyclobacteriaceae</taxon>
        <taxon>Mongoliibacter</taxon>
    </lineage>
</organism>
<reference evidence="1 2" key="1">
    <citation type="submission" date="2018-03" db="EMBL/GenBank/DDBJ databases">
        <title>Genomic Encyclopedia of Archaeal and Bacterial Type Strains, Phase II (KMG-II): from individual species to whole genera.</title>
        <authorList>
            <person name="Goeker M."/>
        </authorList>
    </citation>
    <scope>NUCLEOTIDE SEQUENCE [LARGE SCALE GENOMIC DNA]</scope>
    <source>
        <strain evidence="1 2">DSM 27929</strain>
    </source>
</reference>
<comment type="caution">
    <text evidence="1">The sequence shown here is derived from an EMBL/GenBank/DDBJ whole genome shotgun (WGS) entry which is preliminary data.</text>
</comment>
<evidence type="ECO:0000313" key="2">
    <source>
        <dbReference type="Proteomes" id="UP000238157"/>
    </source>
</evidence>
<evidence type="ECO:0000313" key="1">
    <source>
        <dbReference type="EMBL" id="PRY90946.1"/>
    </source>
</evidence>
<keyword evidence="2" id="KW-1185">Reference proteome</keyword>
<dbReference type="Proteomes" id="UP000238157">
    <property type="component" value="Unassembled WGS sequence"/>
</dbReference>
<gene>
    <name evidence="1" type="ORF">CLW00_101622</name>
</gene>